<sequence length="101" mass="11491">MIIPFLSSEVVHPHASSQEKVRGCEQWPRQWQHGAPAVEGWTRRRWMRGTGEGLRVRRKDEGLLLVIWLNPAGLASYTLYKYGSITTDLESYRCGVPGTAH</sequence>
<protein>
    <submittedName>
        <fullName evidence="1">Uncharacterized protein</fullName>
    </submittedName>
</protein>
<reference evidence="1" key="1">
    <citation type="submission" date="2020-07" db="EMBL/GenBank/DDBJ databases">
        <authorList>
            <person name="Lin J."/>
        </authorList>
    </citation>
    <scope>NUCLEOTIDE SEQUENCE</scope>
</reference>
<evidence type="ECO:0000313" key="1">
    <source>
        <dbReference type="EMBL" id="CAD1827993.1"/>
    </source>
</evidence>
<organism evidence="1">
    <name type="scientific">Ananas comosus var. bracteatus</name>
    <name type="common">red pineapple</name>
    <dbReference type="NCBI Taxonomy" id="296719"/>
    <lineage>
        <taxon>Eukaryota</taxon>
        <taxon>Viridiplantae</taxon>
        <taxon>Streptophyta</taxon>
        <taxon>Embryophyta</taxon>
        <taxon>Tracheophyta</taxon>
        <taxon>Spermatophyta</taxon>
        <taxon>Magnoliopsida</taxon>
        <taxon>Liliopsida</taxon>
        <taxon>Poales</taxon>
        <taxon>Bromeliaceae</taxon>
        <taxon>Bromelioideae</taxon>
        <taxon>Ananas</taxon>
    </lineage>
</organism>
<dbReference type="AlphaFoldDB" id="A0A6V7PB23"/>
<dbReference type="EMBL" id="LR862147">
    <property type="protein sequence ID" value="CAD1827993.1"/>
    <property type="molecule type" value="Genomic_DNA"/>
</dbReference>
<proteinExistence type="predicted"/>
<accession>A0A6V7PB23</accession>
<name>A0A6V7PB23_ANACO</name>
<gene>
    <name evidence="1" type="ORF">CB5_LOCUS11204</name>
</gene>